<name>A0ABR1FIQ6_AURAN</name>
<comment type="caution">
    <text evidence="1">The sequence shown here is derived from an EMBL/GenBank/DDBJ whole genome shotgun (WGS) entry which is preliminary data.</text>
</comment>
<gene>
    <name evidence="1" type="ORF">SO694_0049600</name>
</gene>
<reference evidence="1 2" key="1">
    <citation type="submission" date="2024-03" db="EMBL/GenBank/DDBJ databases">
        <title>Aureococcus anophagefferens CCMP1851 and Kratosvirus quantuckense: Draft genome of a second virus-susceptible host strain in the model system.</title>
        <authorList>
            <person name="Chase E."/>
            <person name="Truchon A.R."/>
            <person name="Schepens W."/>
            <person name="Wilhelm S.W."/>
        </authorList>
    </citation>
    <scope>NUCLEOTIDE SEQUENCE [LARGE SCALE GENOMIC DNA]</scope>
    <source>
        <strain evidence="1 2">CCMP1851</strain>
    </source>
</reference>
<keyword evidence="2" id="KW-1185">Reference proteome</keyword>
<evidence type="ECO:0000313" key="1">
    <source>
        <dbReference type="EMBL" id="KAK7231590.1"/>
    </source>
</evidence>
<dbReference type="Proteomes" id="UP001363151">
    <property type="component" value="Unassembled WGS sequence"/>
</dbReference>
<proteinExistence type="predicted"/>
<accession>A0ABR1FIQ6</accession>
<evidence type="ECO:0000313" key="2">
    <source>
        <dbReference type="Proteomes" id="UP001363151"/>
    </source>
</evidence>
<organism evidence="1 2">
    <name type="scientific">Aureococcus anophagefferens</name>
    <name type="common">Harmful bloom alga</name>
    <dbReference type="NCBI Taxonomy" id="44056"/>
    <lineage>
        <taxon>Eukaryota</taxon>
        <taxon>Sar</taxon>
        <taxon>Stramenopiles</taxon>
        <taxon>Ochrophyta</taxon>
        <taxon>Pelagophyceae</taxon>
        <taxon>Pelagomonadales</taxon>
        <taxon>Pelagomonadaceae</taxon>
        <taxon>Aureococcus</taxon>
    </lineage>
</organism>
<protein>
    <submittedName>
        <fullName evidence="1">Uncharacterized protein</fullName>
    </submittedName>
</protein>
<sequence>MHQVGCFGYCESLLYPAIANMWGYFVGALSNYIMDPPERTFELNLAYNTGSEYPEVFDGTGPETEMWAGKNCDNGVNVEFYKIWGQETSPDKKSAGSYLPYNWTSHSELVFNFFEANPKTIACSKDKDCPSYYVCDDGARRKLSEPAAKCSAIKKRKECKNAANKDTCSWSHHKKKCKSKRKACSSLASKMKCHKSKYHNFCKWSHKKDKCRNVKCKEIDAKRDCKKGCEWKNKQCQKERSVDSGVCVQDF</sequence>
<dbReference type="EMBL" id="JBBJCI010000389">
    <property type="protein sequence ID" value="KAK7231590.1"/>
    <property type="molecule type" value="Genomic_DNA"/>
</dbReference>